<accession>A0A9Q3BW55</accession>
<dbReference type="Proteomes" id="UP000765509">
    <property type="component" value="Unassembled WGS sequence"/>
</dbReference>
<keyword evidence="2" id="KW-0732">Signal</keyword>
<name>A0A9Q3BW55_9BASI</name>
<feature type="signal peptide" evidence="2">
    <location>
        <begin position="1"/>
        <end position="27"/>
    </location>
</feature>
<evidence type="ECO:0000313" key="3">
    <source>
        <dbReference type="EMBL" id="MBW0471936.1"/>
    </source>
</evidence>
<evidence type="ECO:0000256" key="2">
    <source>
        <dbReference type="SAM" id="SignalP"/>
    </source>
</evidence>
<evidence type="ECO:0000313" key="4">
    <source>
        <dbReference type="Proteomes" id="UP000765509"/>
    </source>
</evidence>
<sequence>MDEIKNIKIILWIIGWLSWTGKRLGEAEDEEGEESEENEVAAALEGAPEASESPNLAIFNQPLVPQAEENFLKMIEQTTQLMGQLTQAVSPRDNSRLNT</sequence>
<keyword evidence="4" id="KW-1185">Reference proteome</keyword>
<proteinExistence type="predicted"/>
<comment type="caution">
    <text evidence="3">The sequence shown here is derived from an EMBL/GenBank/DDBJ whole genome shotgun (WGS) entry which is preliminary data.</text>
</comment>
<feature type="region of interest" description="Disordered" evidence="1">
    <location>
        <begin position="25"/>
        <end position="54"/>
    </location>
</feature>
<protein>
    <submittedName>
        <fullName evidence="3">Uncharacterized protein</fullName>
    </submittedName>
</protein>
<feature type="chain" id="PRO_5040448886" evidence="2">
    <location>
        <begin position="28"/>
        <end position="99"/>
    </location>
</feature>
<evidence type="ECO:0000256" key="1">
    <source>
        <dbReference type="SAM" id="MobiDB-lite"/>
    </source>
</evidence>
<dbReference type="EMBL" id="AVOT02002911">
    <property type="protein sequence ID" value="MBW0471936.1"/>
    <property type="molecule type" value="Genomic_DNA"/>
</dbReference>
<dbReference type="AlphaFoldDB" id="A0A9Q3BW55"/>
<feature type="compositionally biased region" description="Acidic residues" evidence="1">
    <location>
        <begin position="27"/>
        <end position="39"/>
    </location>
</feature>
<reference evidence="3" key="1">
    <citation type="submission" date="2021-03" db="EMBL/GenBank/DDBJ databases">
        <title>Draft genome sequence of rust myrtle Austropuccinia psidii MF-1, a brazilian biotype.</title>
        <authorList>
            <person name="Quecine M.C."/>
            <person name="Pachon D.M.R."/>
            <person name="Bonatelli M.L."/>
            <person name="Correr F.H."/>
            <person name="Franceschini L.M."/>
            <person name="Leite T.F."/>
            <person name="Margarido G.R.A."/>
            <person name="Almeida C.A."/>
            <person name="Ferrarezi J.A."/>
            <person name="Labate C.A."/>
        </authorList>
    </citation>
    <scope>NUCLEOTIDE SEQUENCE</scope>
    <source>
        <strain evidence="3">MF-1</strain>
    </source>
</reference>
<organism evidence="3 4">
    <name type="scientific">Austropuccinia psidii MF-1</name>
    <dbReference type="NCBI Taxonomy" id="1389203"/>
    <lineage>
        <taxon>Eukaryota</taxon>
        <taxon>Fungi</taxon>
        <taxon>Dikarya</taxon>
        <taxon>Basidiomycota</taxon>
        <taxon>Pucciniomycotina</taxon>
        <taxon>Pucciniomycetes</taxon>
        <taxon>Pucciniales</taxon>
        <taxon>Sphaerophragmiaceae</taxon>
        <taxon>Austropuccinia</taxon>
    </lineage>
</organism>
<gene>
    <name evidence="3" type="ORF">O181_011651</name>
</gene>